<dbReference type="InterPro" id="IPR029063">
    <property type="entry name" value="SAM-dependent_MTases_sf"/>
</dbReference>
<protein>
    <submittedName>
        <fullName evidence="2">DNA methyltransferase</fullName>
    </submittedName>
</protein>
<sequence length="311" mass="35438">MDPNILKNIGQLDHDLNFTKLAEVTDFIKNFDQPKYQQIVDANHLNNLSLKERQLLVESIAVNVLVRNDHDFNHRLTPPAIGLIFSEIISLLADEQSVELVDFGGGTGSLTFSILANLQNDQINATLIDNNEEFFDFSNEYRPLFSFGNATEQVFDDVVSYNFSKKADFLVSDVPVGYYPQTQGLDDFQVKDNDNLTYVQNLFIERSIQILNDNGFAIMAVPQNIFTSEQSGVLLRMLRESAYIQGIISLPLNSFTDHKFVKNIIILQKHGDNAKQITPVLIYQLADIEDLKSYQKLFSTLKAWSREIKYI</sequence>
<accession>A0AAU9DT80</accession>
<dbReference type="GO" id="GO:0032259">
    <property type="term" value="P:methylation"/>
    <property type="evidence" value="ECO:0007669"/>
    <property type="project" value="UniProtKB-KW"/>
</dbReference>
<name>A0AAU9DT80_9LACO</name>
<proteinExistence type="predicted"/>
<dbReference type="EMBL" id="AP026802">
    <property type="protein sequence ID" value="BDR58568.1"/>
    <property type="molecule type" value="Genomic_DNA"/>
</dbReference>
<keyword evidence="3" id="KW-1185">Reference proteome</keyword>
<gene>
    <name evidence="2" type="ORF">XA3_10090</name>
</gene>
<dbReference type="Proteomes" id="UP001321861">
    <property type="component" value="Chromosome"/>
</dbReference>
<dbReference type="KEGG" id="xap:XA3_10090"/>
<dbReference type="Pfam" id="PF02384">
    <property type="entry name" value="N6_Mtase"/>
    <property type="match status" value="1"/>
</dbReference>
<feature type="domain" description="DNA methylase adenine-specific" evidence="1">
    <location>
        <begin position="164"/>
        <end position="288"/>
    </location>
</feature>
<dbReference type="GO" id="GO:0003677">
    <property type="term" value="F:DNA binding"/>
    <property type="evidence" value="ECO:0007669"/>
    <property type="project" value="InterPro"/>
</dbReference>
<dbReference type="GO" id="GO:0008170">
    <property type="term" value="F:N-methyltransferase activity"/>
    <property type="evidence" value="ECO:0007669"/>
    <property type="project" value="InterPro"/>
</dbReference>
<dbReference type="PANTHER" id="PTHR41313">
    <property type="entry name" value="ADENINE-SPECIFIC METHYLTRANSFERASE"/>
    <property type="match status" value="1"/>
</dbReference>
<dbReference type="InterPro" id="IPR052933">
    <property type="entry name" value="DNA_Protect_Modify"/>
</dbReference>
<evidence type="ECO:0000313" key="2">
    <source>
        <dbReference type="EMBL" id="BDR58568.1"/>
    </source>
</evidence>
<dbReference type="PANTHER" id="PTHR41313:SF1">
    <property type="entry name" value="DNA METHYLASE ADENINE-SPECIFIC DOMAIN-CONTAINING PROTEIN"/>
    <property type="match status" value="1"/>
</dbReference>
<dbReference type="SUPFAM" id="SSF53335">
    <property type="entry name" value="S-adenosyl-L-methionine-dependent methyltransferases"/>
    <property type="match status" value="1"/>
</dbReference>
<reference evidence="2 3" key="1">
    <citation type="journal article" date="2023" name="Microbiol. Spectr.">
        <title>Symbiosis of Carpenter Bees with Uncharacterized Lactic Acid Bacteria Showing NAD Auxotrophy.</title>
        <authorList>
            <person name="Kawasaki S."/>
            <person name="Ozawa K."/>
            <person name="Mori T."/>
            <person name="Yamamoto A."/>
            <person name="Ito M."/>
            <person name="Ohkuma M."/>
            <person name="Sakamoto M."/>
            <person name="Matsutani M."/>
        </authorList>
    </citation>
    <scope>NUCLEOTIDE SEQUENCE [LARGE SCALE GENOMIC DNA]</scope>
    <source>
        <strain evidence="2 3">XA3</strain>
    </source>
</reference>
<dbReference type="AlphaFoldDB" id="A0AAU9DT80"/>
<dbReference type="InterPro" id="IPR003356">
    <property type="entry name" value="DNA_methylase_A-5"/>
</dbReference>
<evidence type="ECO:0000259" key="1">
    <source>
        <dbReference type="Pfam" id="PF02384"/>
    </source>
</evidence>
<dbReference type="Gene3D" id="3.40.50.150">
    <property type="entry name" value="Vaccinia Virus protein VP39"/>
    <property type="match status" value="1"/>
</dbReference>
<keyword evidence="2" id="KW-0808">Transferase</keyword>
<keyword evidence="2" id="KW-0489">Methyltransferase</keyword>
<organism evidence="2 3">
    <name type="scientific">Xylocopilactobacillus apicola</name>
    <dbReference type="NCBI Taxonomy" id="2932184"/>
    <lineage>
        <taxon>Bacteria</taxon>
        <taxon>Bacillati</taxon>
        <taxon>Bacillota</taxon>
        <taxon>Bacilli</taxon>
        <taxon>Lactobacillales</taxon>
        <taxon>Lactobacillaceae</taxon>
        <taxon>Xylocopilactobacillus</taxon>
    </lineage>
</organism>
<dbReference type="RefSeq" id="WP_317636446.1">
    <property type="nucleotide sequence ID" value="NZ_AP026802.1"/>
</dbReference>
<evidence type="ECO:0000313" key="3">
    <source>
        <dbReference type="Proteomes" id="UP001321861"/>
    </source>
</evidence>